<feature type="transmembrane region" description="Helical" evidence="1">
    <location>
        <begin position="51"/>
        <end position="69"/>
    </location>
</feature>
<organism evidence="2">
    <name type="scientific">Flavobacterium columnare</name>
    <dbReference type="NCBI Taxonomy" id="996"/>
    <lineage>
        <taxon>Bacteria</taxon>
        <taxon>Pseudomonadati</taxon>
        <taxon>Bacteroidota</taxon>
        <taxon>Flavobacteriia</taxon>
        <taxon>Flavobacteriales</taxon>
        <taxon>Flavobacteriaceae</taxon>
        <taxon>Flavobacterium</taxon>
    </lineage>
</organism>
<evidence type="ECO:0000313" key="2">
    <source>
        <dbReference type="EMBL" id="RVU88042.1"/>
    </source>
</evidence>
<keyword evidence="1" id="KW-0472">Membrane</keyword>
<dbReference type="Pfam" id="PF10825">
    <property type="entry name" value="DUF2752"/>
    <property type="match status" value="1"/>
</dbReference>
<dbReference type="AlphaFoldDB" id="A0AA94F4C4"/>
<accession>A0AA94F4C4</accession>
<evidence type="ECO:0000256" key="1">
    <source>
        <dbReference type="SAM" id="Phobius"/>
    </source>
</evidence>
<dbReference type="EMBL" id="RWGX01000004">
    <property type="protein sequence ID" value="RVU88042.1"/>
    <property type="molecule type" value="Genomic_DNA"/>
</dbReference>
<name>A0AA94F4C4_9FLAO</name>
<keyword evidence="1" id="KW-0812">Transmembrane</keyword>
<feature type="transmembrane region" description="Helical" evidence="1">
    <location>
        <begin position="81"/>
        <end position="99"/>
    </location>
</feature>
<gene>
    <name evidence="2" type="ORF">EJB19_07505</name>
</gene>
<sequence>MNFVFTWVEKIIMNDFMIPCLFKMVFKVDCLGCGAQRAFILLLKGELKNAFFMYPPLFSVLPYVLLITGQYYKAFSFSNKYIRSLGYINLIIMFISYFIKHLT</sequence>
<dbReference type="RefSeq" id="WP_088419655.1">
    <property type="nucleotide sequence ID" value="NZ_RWGX02000016.1"/>
</dbReference>
<comment type="caution">
    <text evidence="2">The sequence shown here is derived from an EMBL/GenBank/DDBJ whole genome shotgun (WGS) entry which is preliminary data.</text>
</comment>
<keyword evidence="1" id="KW-1133">Transmembrane helix</keyword>
<dbReference type="InterPro" id="IPR021215">
    <property type="entry name" value="DUF2752"/>
</dbReference>
<reference evidence="2" key="1">
    <citation type="submission" date="2018-12" db="EMBL/GenBank/DDBJ databases">
        <title>Draft genome sequence of Flaovobacterium columnare BGFS27 isolated from channel catfish in Alabama.</title>
        <authorList>
            <person name="Cai W."/>
            <person name="Arias C."/>
        </authorList>
    </citation>
    <scope>NUCLEOTIDE SEQUENCE [LARGE SCALE GENOMIC DNA]</scope>
    <source>
        <strain evidence="2">BGFS27</strain>
    </source>
</reference>
<protein>
    <submittedName>
        <fullName evidence="2">DUF2752 domain-containing protein</fullName>
    </submittedName>
</protein>
<proteinExistence type="predicted"/>